<feature type="non-terminal residue" evidence="2">
    <location>
        <position position="141"/>
    </location>
</feature>
<accession>A0AAV5VSD7</accession>
<dbReference type="InterPro" id="IPR003677">
    <property type="entry name" value="ANIS5_cation-bd"/>
</dbReference>
<comment type="caution">
    <text evidence="2">The sequence shown here is derived from an EMBL/GenBank/DDBJ whole genome shotgun (WGS) entry which is preliminary data.</text>
</comment>
<dbReference type="Proteomes" id="UP001432322">
    <property type="component" value="Unassembled WGS sequence"/>
</dbReference>
<evidence type="ECO:0000313" key="2">
    <source>
        <dbReference type="EMBL" id="GMT22368.1"/>
    </source>
</evidence>
<dbReference type="InterPro" id="IPR052823">
    <property type="entry name" value="SXP/RAL-2_related"/>
</dbReference>
<evidence type="ECO:0000259" key="1">
    <source>
        <dbReference type="Pfam" id="PF02520"/>
    </source>
</evidence>
<dbReference type="PANTHER" id="PTHR21593:SF36">
    <property type="entry name" value="DUF148 DOMAIN-CONTAINING PROTEIN-RELATED"/>
    <property type="match status" value="1"/>
</dbReference>
<feature type="non-terminal residue" evidence="2">
    <location>
        <position position="1"/>
    </location>
</feature>
<dbReference type="AlphaFoldDB" id="A0AAV5VSD7"/>
<gene>
    <name evidence="2" type="ORF">PFISCL1PPCAC_13665</name>
</gene>
<dbReference type="EMBL" id="BTSY01000004">
    <property type="protein sequence ID" value="GMT22368.1"/>
    <property type="molecule type" value="Genomic_DNA"/>
</dbReference>
<organism evidence="2 3">
    <name type="scientific">Pristionchus fissidentatus</name>
    <dbReference type="NCBI Taxonomy" id="1538716"/>
    <lineage>
        <taxon>Eukaryota</taxon>
        <taxon>Metazoa</taxon>
        <taxon>Ecdysozoa</taxon>
        <taxon>Nematoda</taxon>
        <taxon>Chromadorea</taxon>
        <taxon>Rhabditida</taxon>
        <taxon>Rhabditina</taxon>
        <taxon>Diplogasteromorpha</taxon>
        <taxon>Diplogasteroidea</taxon>
        <taxon>Neodiplogasteridae</taxon>
        <taxon>Pristionchus</taxon>
    </lineage>
</organism>
<evidence type="ECO:0000313" key="3">
    <source>
        <dbReference type="Proteomes" id="UP001432322"/>
    </source>
</evidence>
<name>A0AAV5VSD7_9BILA</name>
<feature type="domain" description="SXP/RAL-2 family protein Ani s 5-like cation-binding" evidence="1">
    <location>
        <begin position="62"/>
        <end position="140"/>
    </location>
</feature>
<sequence length="141" mass="15888">ENQYLTAHQEAEQTDTLVSGISSPILLGFVMSLDESEDGSGDEAKYKVWKNPPFLLNMSKQAKKDYAKIYKHETMTKQQQTEAMKAWAVANNVTVPFTIFDDQLNAQKKRESDEITSAVEQLHGVLSQIEAIEDNQKITAH</sequence>
<reference evidence="2" key="1">
    <citation type="submission" date="2023-10" db="EMBL/GenBank/DDBJ databases">
        <title>Genome assembly of Pristionchus species.</title>
        <authorList>
            <person name="Yoshida K."/>
            <person name="Sommer R.J."/>
        </authorList>
    </citation>
    <scope>NUCLEOTIDE SEQUENCE</scope>
    <source>
        <strain evidence="2">RS5133</strain>
    </source>
</reference>
<keyword evidence="3" id="KW-1185">Reference proteome</keyword>
<dbReference type="Pfam" id="PF02520">
    <property type="entry name" value="ANIS5_cation-bd"/>
    <property type="match status" value="1"/>
</dbReference>
<dbReference type="PANTHER" id="PTHR21593">
    <property type="entry name" value="PRION-LIKE- Q/N-RICH -DOMAIN-BEARING PROTEIN PROTEIN"/>
    <property type="match status" value="1"/>
</dbReference>
<protein>
    <recommendedName>
        <fullName evidence="1">SXP/RAL-2 family protein Ani s 5-like cation-binding domain-containing protein</fullName>
    </recommendedName>
</protein>
<proteinExistence type="predicted"/>